<dbReference type="InParanoid" id="A0A2S8SSS4"/>
<gene>
    <name evidence="2" type="ORF">B1R32_109129</name>
</gene>
<keyword evidence="3" id="KW-1185">Reference proteome</keyword>
<keyword evidence="1" id="KW-0732">Signal</keyword>
<feature type="signal peptide" evidence="1">
    <location>
        <begin position="1"/>
        <end position="21"/>
    </location>
</feature>
<protein>
    <recommendedName>
        <fullName evidence="4">Secreted protein</fullName>
    </recommendedName>
</protein>
<evidence type="ECO:0008006" key="4">
    <source>
        <dbReference type="Google" id="ProtNLM"/>
    </source>
</evidence>
<evidence type="ECO:0000256" key="1">
    <source>
        <dbReference type="SAM" id="SignalP"/>
    </source>
</evidence>
<reference evidence="2 3" key="1">
    <citation type="journal article" date="2018" name="Syst. Appl. Microbiol.">
        <title>Abditibacterium utsteinense sp. nov., the first cultivated member of candidate phylum FBP, isolated from ice-free Antarctic soil samples.</title>
        <authorList>
            <person name="Tahon G."/>
            <person name="Tytgat B."/>
            <person name="Lebbe L."/>
            <person name="Carlier A."/>
            <person name="Willems A."/>
        </authorList>
    </citation>
    <scope>NUCLEOTIDE SEQUENCE [LARGE SCALE GENOMIC DNA]</scope>
    <source>
        <strain evidence="2 3">LMG 29911</strain>
    </source>
</reference>
<evidence type="ECO:0000313" key="3">
    <source>
        <dbReference type="Proteomes" id="UP000237684"/>
    </source>
</evidence>
<dbReference type="Proteomes" id="UP000237684">
    <property type="component" value="Unassembled WGS sequence"/>
</dbReference>
<feature type="chain" id="PRO_5015610905" description="Secreted protein" evidence="1">
    <location>
        <begin position="22"/>
        <end position="111"/>
    </location>
</feature>
<sequence length="111" mass="12992">MNVNCWKFFAVAALSSLFFVAAGSQEESRSYSCHLCRNRQSRQVNRFFWISIKSTTRSSTHFPIPKEHVHDWFQYSRFQSLGYKGWLQTSVACKTNMYRDNKLTEADFSAS</sequence>
<comment type="caution">
    <text evidence="2">The sequence shown here is derived from an EMBL/GenBank/DDBJ whole genome shotgun (WGS) entry which is preliminary data.</text>
</comment>
<name>A0A2S8SSS4_9BACT</name>
<dbReference type="AlphaFoldDB" id="A0A2S8SSS4"/>
<accession>A0A2S8SSS4</accession>
<organism evidence="2 3">
    <name type="scientific">Abditibacterium utsteinense</name>
    <dbReference type="NCBI Taxonomy" id="1960156"/>
    <lineage>
        <taxon>Bacteria</taxon>
        <taxon>Pseudomonadati</taxon>
        <taxon>Abditibacteriota</taxon>
        <taxon>Abditibacteriia</taxon>
        <taxon>Abditibacteriales</taxon>
        <taxon>Abditibacteriaceae</taxon>
        <taxon>Abditibacterium</taxon>
    </lineage>
</organism>
<proteinExistence type="predicted"/>
<evidence type="ECO:0000313" key="2">
    <source>
        <dbReference type="EMBL" id="PQV63789.1"/>
    </source>
</evidence>
<dbReference type="EMBL" id="NIGF01000009">
    <property type="protein sequence ID" value="PQV63789.1"/>
    <property type="molecule type" value="Genomic_DNA"/>
</dbReference>